<evidence type="ECO:0000256" key="6">
    <source>
        <dbReference type="ARBA" id="ARBA00044122"/>
    </source>
</evidence>
<name>A0ABR3P921_9PEZI</name>
<dbReference type="EMBL" id="JBFMKM010000012">
    <property type="protein sequence ID" value="KAL1302619.1"/>
    <property type="molecule type" value="Genomic_DNA"/>
</dbReference>
<keyword evidence="4" id="KW-0396">Initiation factor</keyword>
<sequence>MPAAVMSAQPGLSSFLKSLKHADVETSIEHFISLLKRRQIRNSRPCAIATTQLLLRVVATSRVRDAGSLIERVRKVGQRLIAAQPREMAVGNIVRRVLGLIREVVEEGADSDAGAPTSPQPGHNDSFQRPGLSGFSNLSQANSLPHHMQVASRDASPAGSDSSSMGHARPPLLSSHTSYATPGPHVTSLFGLLSHPDEASPVPTPPPGSQSPVHKSASSTRGFATPPTEPKVDIKAEVIDGIKELLDELEVVDDQIAASALEHIHANEIILTHTSSTTVQKFLINAARKRKFTVVHAEAFPNDHVDTHATIMTGGKKDDDDDEPEDRWKPLTSMGITVIVIPDSAVFALMSRINKVILAPHTVLANGGLIAAAGALTIAQAAKVHQTPVVVVSGVYKLSPVYPFDMEELVEYGDPGKVIGFDEGDVVENVEVVNPIYDYVSADLVDLYITNLGGHAPSYLYRIVADHYRVEDIVLTN</sequence>
<dbReference type="InterPro" id="IPR000649">
    <property type="entry name" value="IF-2B-related"/>
</dbReference>
<dbReference type="PANTHER" id="PTHR45859">
    <property type="entry name" value="TRANSLATION INITIATION FACTOR EIF-2B SUBUNIT BETA"/>
    <property type="match status" value="1"/>
</dbReference>
<evidence type="ECO:0000313" key="12">
    <source>
        <dbReference type="Proteomes" id="UP001562354"/>
    </source>
</evidence>
<dbReference type="InterPro" id="IPR051855">
    <property type="entry name" value="eIF2B_beta_subunit"/>
</dbReference>
<dbReference type="Proteomes" id="UP001562354">
    <property type="component" value="Unassembled WGS sequence"/>
</dbReference>
<keyword evidence="3" id="KW-0963">Cytoplasm</keyword>
<keyword evidence="5" id="KW-0648">Protein biosynthesis</keyword>
<dbReference type="InterPro" id="IPR042529">
    <property type="entry name" value="IF_2B-like_C"/>
</dbReference>
<comment type="similarity">
    <text evidence="2 9">Belongs to the eIF-2B alpha/beta/delta subunits family.</text>
</comment>
<protein>
    <recommendedName>
        <fullName evidence="6">Translation initiation factor eIF2B subunit beta</fullName>
    </recommendedName>
    <alternativeName>
        <fullName evidence="7">eIF2B GDP-GTP exchange factor subunit beta</fullName>
    </alternativeName>
</protein>
<evidence type="ECO:0000256" key="5">
    <source>
        <dbReference type="ARBA" id="ARBA00022917"/>
    </source>
</evidence>
<dbReference type="RefSeq" id="XP_069198895.1">
    <property type="nucleotide sequence ID" value="XM_069342394.1"/>
</dbReference>
<accession>A0ABR3P921</accession>
<evidence type="ECO:0000256" key="9">
    <source>
        <dbReference type="RuleBase" id="RU003814"/>
    </source>
</evidence>
<feature type="region of interest" description="Disordered" evidence="10">
    <location>
        <begin position="109"/>
        <end position="229"/>
    </location>
</feature>
<dbReference type="SUPFAM" id="SSF100950">
    <property type="entry name" value="NagB/RpiA/CoA transferase-like"/>
    <property type="match status" value="1"/>
</dbReference>
<dbReference type="InterPro" id="IPR037171">
    <property type="entry name" value="NagB/RpiA_transferase-like"/>
</dbReference>
<dbReference type="Pfam" id="PF01008">
    <property type="entry name" value="IF-2B"/>
    <property type="match status" value="2"/>
</dbReference>
<evidence type="ECO:0000256" key="4">
    <source>
        <dbReference type="ARBA" id="ARBA00022540"/>
    </source>
</evidence>
<evidence type="ECO:0000313" key="11">
    <source>
        <dbReference type="EMBL" id="KAL1302619.1"/>
    </source>
</evidence>
<feature type="compositionally biased region" description="Polar residues" evidence="10">
    <location>
        <begin position="134"/>
        <end position="143"/>
    </location>
</feature>
<evidence type="ECO:0000256" key="7">
    <source>
        <dbReference type="ARBA" id="ARBA00044228"/>
    </source>
</evidence>
<reference evidence="11 12" key="1">
    <citation type="submission" date="2024-07" db="EMBL/GenBank/DDBJ databases">
        <title>Draft sequence of the Neodothiora populina.</title>
        <authorList>
            <person name="Drown D.D."/>
            <person name="Schuette U.S."/>
            <person name="Buechlein A.B."/>
            <person name="Rusch D.R."/>
            <person name="Winton L.W."/>
            <person name="Adams G.A."/>
        </authorList>
    </citation>
    <scope>NUCLEOTIDE SEQUENCE [LARGE SCALE GENOMIC DNA]</scope>
    <source>
        <strain evidence="11 12">CPC 39397</strain>
    </source>
</reference>
<proteinExistence type="inferred from homology"/>
<evidence type="ECO:0000256" key="1">
    <source>
        <dbReference type="ARBA" id="ARBA00004514"/>
    </source>
</evidence>
<evidence type="ECO:0000256" key="8">
    <source>
        <dbReference type="ARBA" id="ARBA00046432"/>
    </source>
</evidence>
<evidence type="ECO:0000256" key="10">
    <source>
        <dbReference type="SAM" id="MobiDB-lite"/>
    </source>
</evidence>
<dbReference type="PANTHER" id="PTHR45859:SF1">
    <property type="entry name" value="TRANSLATION INITIATION FACTOR EIF-2B SUBUNIT BETA"/>
    <property type="match status" value="1"/>
</dbReference>
<comment type="caution">
    <text evidence="11">The sequence shown here is derived from an EMBL/GenBank/DDBJ whole genome shotgun (WGS) entry which is preliminary data.</text>
</comment>
<gene>
    <name evidence="11" type="ORF">AAFC00_002990</name>
</gene>
<comment type="subcellular location">
    <subcellularLocation>
        <location evidence="1">Cytoplasm</location>
        <location evidence="1">Cytosol</location>
    </subcellularLocation>
</comment>
<dbReference type="Gene3D" id="3.40.50.10470">
    <property type="entry name" value="Translation initiation factor eif-2b, domain 2"/>
    <property type="match status" value="1"/>
</dbReference>
<dbReference type="GeneID" id="95976692"/>
<organism evidence="11 12">
    <name type="scientific">Neodothiora populina</name>
    <dbReference type="NCBI Taxonomy" id="2781224"/>
    <lineage>
        <taxon>Eukaryota</taxon>
        <taxon>Fungi</taxon>
        <taxon>Dikarya</taxon>
        <taxon>Ascomycota</taxon>
        <taxon>Pezizomycotina</taxon>
        <taxon>Dothideomycetes</taxon>
        <taxon>Dothideomycetidae</taxon>
        <taxon>Dothideales</taxon>
        <taxon>Dothioraceae</taxon>
        <taxon>Neodothiora</taxon>
    </lineage>
</organism>
<comment type="subunit">
    <text evidence="8">Component of the translation initiation factor 2B (eIF2B) complex which is a heterodecamer of two sets of five different subunits: alpha, beta, gamma, delta and epsilon. Subunits alpha, beta and delta comprise a regulatory subcomplex and subunits epsilon and gamma comprise a catalytic subcomplex. Within the complex, the hexameric regulatory complex resides at the center, with the two heterodimeric catalytic subcomplexes bound on opposite sides.</text>
</comment>
<evidence type="ECO:0000256" key="2">
    <source>
        <dbReference type="ARBA" id="ARBA00007251"/>
    </source>
</evidence>
<keyword evidence="12" id="KW-1185">Reference proteome</keyword>
<evidence type="ECO:0000256" key="3">
    <source>
        <dbReference type="ARBA" id="ARBA00022490"/>
    </source>
</evidence>